<dbReference type="Proteomes" id="UP000007798">
    <property type="component" value="Unassembled WGS sequence"/>
</dbReference>
<feature type="signal peptide" evidence="6">
    <location>
        <begin position="1"/>
        <end position="27"/>
    </location>
</feature>
<gene>
    <name evidence="8" type="primary">Dwil\GK17244</name>
    <name evidence="8" type="ORF">Dwil_GK17244</name>
</gene>
<keyword evidence="9" id="KW-1185">Reference proteome</keyword>
<dbReference type="InParanoid" id="B4MKW0"/>
<dbReference type="GO" id="GO:0005576">
    <property type="term" value="C:extracellular region"/>
    <property type="evidence" value="ECO:0007669"/>
    <property type="project" value="InterPro"/>
</dbReference>
<feature type="chain" id="PRO_5002815288" description="Chitin-binding type-2 domain-containing protein" evidence="6">
    <location>
        <begin position="28"/>
        <end position="359"/>
    </location>
</feature>
<keyword evidence="5" id="KW-0325">Glycoprotein</keyword>
<dbReference type="InterPro" id="IPR051940">
    <property type="entry name" value="Chitin_bind-dev_reg"/>
</dbReference>
<evidence type="ECO:0000256" key="5">
    <source>
        <dbReference type="ARBA" id="ARBA00023180"/>
    </source>
</evidence>
<feature type="domain" description="Chitin-binding type-2" evidence="7">
    <location>
        <begin position="93"/>
        <end position="150"/>
    </location>
</feature>
<dbReference type="Gene3D" id="2.170.140.10">
    <property type="entry name" value="Chitin binding domain"/>
    <property type="match status" value="4"/>
</dbReference>
<dbReference type="PANTHER" id="PTHR23301">
    <property type="entry name" value="CHITIN BINDING PERITROPHIN-A"/>
    <property type="match status" value="1"/>
</dbReference>
<dbReference type="Pfam" id="PF01607">
    <property type="entry name" value="CBM_14"/>
    <property type="match status" value="4"/>
</dbReference>
<proteinExistence type="predicted"/>
<sequence length="359" mass="37775">MLGGSRNTICLVVLGLVLCGCTAPAAANVNMSALCLMVTDGLYVASETDCSSYYLCEGAVATLQTCGSGQYFDKNTQLCNTASQVSCSIGSSATPCAGKAVGTFAPTNNSCTDYYYCGASGAQRSSCPNGENFNPNTMSCVWPSQYPCTTVTASDGVSAVSLNLCQMIKDGVYFGSSDSCTAWNYCNNNTLVTGTCPNSMDFNVAKGICDYAVDTTCSQVTYDQSLSTTGAGKCGTVGETKNATACNQFYLCQSSGVYTLQTCSQSGYYYDTISKICVPRMSARNQCDRCVGTTKTFVNAYSATSCSDYLYCVNGVQRGAEQQCPSGYYFNEDMGDCVIVDPDYACCTPSNATSSTTTS</sequence>
<evidence type="ECO:0000256" key="1">
    <source>
        <dbReference type="ARBA" id="ARBA00022669"/>
    </source>
</evidence>
<organism evidence="8 9">
    <name type="scientific">Drosophila willistoni</name>
    <name type="common">Fruit fly</name>
    <dbReference type="NCBI Taxonomy" id="7260"/>
    <lineage>
        <taxon>Eukaryota</taxon>
        <taxon>Metazoa</taxon>
        <taxon>Ecdysozoa</taxon>
        <taxon>Arthropoda</taxon>
        <taxon>Hexapoda</taxon>
        <taxon>Insecta</taxon>
        <taxon>Pterygota</taxon>
        <taxon>Neoptera</taxon>
        <taxon>Endopterygota</taxon>
        <taxon>Diptera</taxon>
        <taxon>Brachycera</taxon>
        <taxon>Muscomorpha</taxon>
        <taxon>Ephydroidea</taxon>
        <taxon>Drosophilidae</taxon>
        <taxon>Drosophila</taxon>
        <taxon>Sophophora</taxon>
    </lineage>
</organism>
<dbReference type="KEGG" id="dwi:6638981"/>
<dbReference type="eggNOG" id="ENOG502R1NR">
    <property type="taxonomic scope" value="Eukaryota"/>
</dbReference>
<keyword evidence="1" id="KW-0147">Chitin-binding</keyword>
<evidence type="ECO:0000256" key="4">
    <source>
        <dbReference type="ARBA" id="ARBA00023157"/>
    </source>
</evidence>
<keyword evidence="3" id="KW-0677">Repeat</keyword>
<evidence type="ECO:0000256" key="3">
    <source>
        <dbReference type="ARBA" id="ARBA00022737"/>
    </source>
</evidence>
<dbReference type="PANTHER" id="PTHR23301:SF0">
    <property type="entry name" value="CHITIN-BINDING TYPE-2 DOMAIN-CONTAINING PROTEIN-RELATED"/>
    <property type="match status" value="1"/>
</dbReference>
<feature type="domain" description="Chitin-binding type-2" evidence="7">
    <location>
        <begin position="287"/>
        <end position="346"/>
    </location>
</feature>
<dbReference type="SMART" id="SM00494">
    <property type="entry name" value="ChtBD2"/>
    <property type="match status" value="5"/>
</dbReference>
<keyword evidence="2 6" id="KW-0732">Signal</keyword>
<evidence type="ECO:0000259" key="7">
    <source>
        <dbReference type="PROSITE" id="PS50940"/>
    </source>
</evidence>
<dbReference type="InterPro" id="IPR036508">
    <property type="entry name" value="Chitin-bd_dom_sf"/>
</dbReference>
<reference evidence="8 9" key="1">
    <citation type="journal article" date="2007" name="Nature">
        <title>Evolution of genes and genomes on the Drosophila phylogeny.</title>
        <authorList>
            <consortium name="Drosophila 12 Genomes Consortium"/>
            <person name="Clark A.G."/>
            <person name="Eisen M.B."/>
            <person name="Smith D.R."/>
            <person name="Bergman C.M."/>
            <person name="Oliver B."/>
            <person name="Markow T.A."/>
            <person name="Kaufman T.C."/>
            <person name="Kellis M."/>
            <person name="Gelbart W."/>
            <person name="Iyer V.N."/>
            <person name="Pollard D.A."/>
            <person name="Sackton T.B."/>
            <person name="Larracuente A.M."/>
            <person name="Singh N.D."/>
            <person name="Abad J.P."/>
            <person name="Abt D.N."/>
            <person name="Adryan B."/>
            <person name="Aguade M."/>
            <person name="Akashi H."/>
            <person name="Anderson W.W."/>
            <person name="Aquadro C.F."/>
            <person name="Ardell D.H."/>
            <person name="Arguello R."/>
            <person name="Artieri C.G."/>
            <person name="Barbash D.A."/>
            <person name="Barker D."/>
            <person name="Barsanti P."/>
            <person name="Batterham P."/>
            <person name="Batzoglou S."/>
            <person name="Begun D."/>
            <person name="Bhutkar A."/>
            <person name="Blanco E."/>
            <person name="Bosak S.A."/>
            <person name="Bradley R.K."/>
            <person name="Brand A.D."/>
            <person name="Brent M.R."/>
            <person name="Brooks A.N."/>
            <person name="Brown R.H."/>
            <person name="Butlin R.K."/>
            <person name="Caggese C."/>
            <person name="Calvi B.R."/>
            <person name="Bernardo de Carvalho A."/>
            <person name="Caspi A."/>
            <person name="Castrezana S."/>
            <person name="Celniker S.E."/>
            <person name="Chang J.L."/>
            <person name="Chapple C."/>
            <person name="Chatterji S."/>
            <person name="Chinwalla A."/>
            <person name="Civetta A."/>
            <person name="Clifton S.W."/>
            <person name="Comeron J.M."/>
            <person name="Costello J.C."/>
            <person name="Coyne J.A."/>
            <person name="Daub J."/>
            <person name="David R.G."/>
            <person name="Delcher A.L."/>
            <person name="Delehaunty K."/>
            <person name="Do C.B."/>
            <person name="Ebling H."/>
            <person name="Edwards K."/>
            <person name="Eickbush T."/>
            <person name="Evans J.D."/>
            <person name="Filipski A."/>
            <person name="Findeiss S."/>
            <person name="Freyhult E."/>
            <person name="Fulton L."/>
            <person name="Fulton R."/>
            <person name="Garcia A.C."/>
            <person name="Gardiner A."/>
            <person name="Garfield D.A."/>
            <person name="Garvin B.E."/>
            <person name="Gibson G."/>
            <person name="Gilbert D."/>
            <person name="Gnerre S."/>
            <person name="Godfrey J."/>
            <person name="Good R."/>
            <person name="Gotea V."/>
            <person name="Gravely B."/>
            <person name="Greenberg A.J."/>
            <person name="Griffiths-Jones S."/>
            <person name="Gross S."/>
            <person name="Guigo R."/>
            <person name="Gustafson E.A."/>
            <person name="Haerty W."/>
            <person name="Hahn M.W."/>
            <person name="Halligan D.L."/>
            <person name="Halpern A.L."/>
            <person name="Halter G.M."/>
            <person name="Han M.V."/>
            <person name="Heger A."/>
            <person name="Hillier L."/>
            <person name="Hinrichs A.S."/>
            <person name="Holmes I."/>
            <person name="Hoskins R.A."/>
            <person name="Hubisz M.J."/>
            <person name="Hultmark D."/>
            <person name="Huntley M.A."/>
            <person name="Jaffe D.B."/>
            <person name="Jagadeeshan S."/>
            <person name="Jeck W.R."/>
            <person name="Johnson J."/>
            <person name="Jones C.D."/>
            <person name="Jordan W.C."/>
            <person name="Karpen G.H."/>
            <person name="Kataoka E."/>
            <person name="Keightley P.D."/>
            <person name="Kheradpour P."/>
            <person name="Kirkness E.F."/>
            <person name="Koerich L.B."/>
            <person name="Kristiansen K."/>
            <person name="Kudrna D."/>
            <person name="Kulathinal R.J."/>
            <person name="Kumar S."/>
            <person name="Kwok R."/>
            <person name="Lander E."/>
            <person name="Langley C.H."/>
            <person name="Lapoint R."/>
            <person name="Lazzaro B.P."/>
            <person name="Lee S.J."/>
            <person name="Levesque L."/>
            <person name="Li R."/>
            <person name="Lin C.F."/>
            <person name="Lin M.F."/>
            <person name="Lindblad-Toh K."/>
            <person name="Llopart A."/>
            <person name="Long M."/>
            <person name="Low L."/>
            <person name="Lozovsky E."/>
            <person name="Lu J."/>
            <person name="Luo M."/>
            <person name="Machado C.A."/>
            <person name="Makalowski W."/>
            <person name="Marzo M."/>
            <person name="Matsuda M."/>
            <person name="Matzkin L."/>
            <person name="McAllister B."/>
            <person name="McBride C.S."/>
            <person name="McKernan B."/>
            <person name="McKernan K."/>
            <person name="Mendez-Lago M."/>
            <person name="Minx P."/>
            <person name="Mollenhauer M.U."/>
            <person name="Montooth K."/>
            <person name="Mount S.M."/>
            <person name="Mu X."/>
            <person name="Myers E."/>
            <person name="Negre B."/>
            <person name="Newfeld S."/>
            <person name="Nielsen R."/>
            <person name="Noor M.A."/>
            <person name="O'Grady P."/>
            <person name="Pachter L."/>
            <person name="Papaceit M."/>
            <person name="Parisi M.J."/>
            <person name="Parisi M."/>
            <person name="Parts L."/>
            <person name="Pedersen J.S."/>
            <person name="Pesole G."/>
            <person name="Phillippy A.M."/>
            <person name="Ponting C.P."/>
            <person name="Pop M."/>
            <person name="Porcelli D."/>
            <person name="Powell J.R."/>
            <person name="Prohaska S."/>
            <person name="Pruitt K."/>
            <person name="Puig M."/>
            <person name="Quesneville H."/>
            <person name="Ram K.R."/>
            <person name="Rand D."/>
            <person name="Rasmussen M.D."/>
            <person name="Reed L.K."/>
            <person name="Reenan R."/>
            <person name="Reily A."/>
            <person name="Remington K.A."/>
            <person name="Rieger T.T."/>
            <person name="Ritchie M.G."/>
            <person name="Robin C."/>
            <person name="Rogers Y.H."/>
            <person name="Rohde C."/>
            <person name="Rozas J."/>
            <person name="Rubenfield M.J."/>
            <person name="Ruiz A."/>
            <person name="Russo S."/>
            <person name="Salzberg S.L."/>
            <person name="Sanchez-Gracia A."/>
            <person name="Saranga D.J."/>
            <person name="Sato H."/>
            <person name="Schaeffer S.W."/>
            <person name="Schatz M.C."/>
            <person name="Schlenke T."/>
            <person name="Schwartz R."/>
            <person name="Segarra C."/>
            <person name="Singh R.S."/>
            <person name="Sirot L."/>
            <person name="Sirota M."/>
            <person name="Sisneros N.B."/>
            <person name="Smith C.D."/>
            <person name="Smith T.F."/>
            <person name="Spieth J."/>
            <person name="Stage D.E."/>
            <person name="Stark A."/>
            <person name="Stephan W."/>
            <person name="Strausberg R.L."/>
            <person name="Strempel S."/>
            <person name="Sturgill D."/>
            <person name="Sutton G."/>
            <person name="Sutton G.G."/>
            <person name="Tao W."/>
            <person name="Teichmann S."/>
            <person name="Tobari Y.N."/>
            <person name="Tomimura Y."/>
            <person name="Tsolas J.M."/>
            <person name="Valente V.L."/>
            <person name="Venter E."/>
            <person name="Venter J.C."/>
            <person name="Vicario S."/>
            <person name="Vieira F.G."/>
            <person name="Vilella A.J."/>
            <person name="Villasante A."/>
            <person name="Walenz B."/>
            <person name="Wang J."/>
            <person name="Wasserman M."/>
            <person name="Watts T."/>
            <person name="Wilson D."/>
            <person name="Wilson R.K."/>
            <person name="Wing R.A."/>
            <person name="Wolfner M.F."/>
            <person name="Wong A."/>
            <person name="Wong G.K."/>
            <person name="Wu C.I."/>
            <person name="Wu G."/>
            <person name="Yamamoto D."/>
            <person name="Yang H.P."/>
            <person name="Yang S.P."/>
            <person name="Yorke J.A."/>
            <person name="Yoshida K."/>
            <person name="Zdobnov E."/>
            <person name="Zhang P."/>
            <person name="Zhang Y."/>
            <person name="Zimin A.V."/>
            <person name="Baldwin J."/>
            <person name="Abdouelleil A."/>
            <person name="Abdulkadir J."/>
            <person name="Abebe A."/>
            <person name="Abera B."/>
            <person name="Abreu J."/>
            <person name="Acer S.C."/>
            <person name="Aftuck L."/>
            <person name="Alexander A."/>
            <person name="An P."/>
            <person name="Anderson E."/>
            <person name="Anderson S."/>
            <person name="Arachi H."/>
            <person name="Azer M."/>
            <person name="Bachantsang P."/>
            <person name="Barry A."/>
            <person name="Bayul T."/>
            <person name="Berlin A."/>
            <person name="Bessette D."/>
            <person name="Bloom T."/>
            <person name="Blye J."/>
            <person name="Boguslavskiy L."/>
            <person name="Bonnet C."/>
            <person name="Boukhgalter B."/>
            <person name="Bourzgui I."/>
            <person name="Brown A."/>
            <person name="Cahill P."/>
            <person name="Channer S."/>
            <person name="Cheshatsang Y."/>
            <person name="Chuda L."/>
            <person name="Citroen M."/>
            <person name="Collymore A."/>
            <person name="Cooke P."/>
            <person name="Costello M."/>
            <person name="D'Aco K."/>
            <person name="Daza R."/>
            <person name="De Haan G."/>
            <person name="DeGray S."/>
            <person name="DeMaso C."/>
            <person name="Dhargay N."/>
            <person name="Dooley K."/>
            <person name="Dooley E."/>
            <person name="Doricent M."/>
            <person name="Dorje P."/>
            <person name="Dorjee K."/>
            <person name="Dupes A."/>
            <person name="Elong R."/>
            <person name="Falk J."/>
            <person name="Farina A."/>
            <person name="Faro S."/>
            <person name="Ferguson D."/>
            <person name="Fisher S."/>
            <person name="Foley C.D."/>
            <person name="Franke A."/>
            <person name="Friedrich D."/>
            <person name="Gadbois L."/>
            <person name="Gearin G."/>
            <person name="Gearin C.R."/>
            <person name="Giannoukos G."/>
            <person name="Goode T."/>
            <person name="Graham J."/>
            <person name="Grandbois E."/>
            <person name="Grewal S."/>
            <person name="Gyaltsen K."/>
            <person name="Hafez N."/>
            <person name="Hagos B."/>
            <person name="Hall J."/>
            <person name="Henson C."/>
            <person name="Hollinger A."/>
            <person name="Honan T."/>
            <person name="Huard M.D."/>
            <person name="Hughes L."/>
            <person name="Hurhula B."/>
            <person name="Husby M.E."/>
            <person name="Kamat A."/>
            <person name="Kanga B."/>
            <person name="Kashin S."/>
            <person name="Khazanovich D."/>
            <person name="Kisner P."/>
            <person name="Lance K."/>
            <person name="Lara M."/>
            <person name="Lee W."/>
            <person name="Lennon N."/>
            <person name="Letendre F."/>
            <person name="LeVine R."/>
            <person name="Lipovsky A."/>
            <person name="Liu X."/>
            <person name="Liu J."/>
            <person name="Liu S."/>
            <person name="Lokyitsang T."/>
            <person name="Lokyitsang Y."/>
            <person name="Lubonja R."/>
            <person name="Lui A."/>
            <person name="MacDonald P."/>
            <person name="Magnisalis V."/>
            <person name="Maru K."/>
            <person name="Matthews C."/>
            <person name="McCusker W."/>
            <person name="McDonough S."/>
            <person name="Mehta T."/>
            <person name="Meldrim J."/>
            <person name="Meneus L."/>
            <person name="Mihai O."/>
            <person name="Mihalev A."/>
            <person name="Mihova T."/>
            <person name="Mittelman R."/>
            <person name="Mlenga V."/>
            <person name="Montmayeur A."/>
            <person name="Mulrain L."/>
            <person name="Navidi A."/>
            <person name="Naylor J."/>
            <person name="Negash T."/>
            <person name="Nguyen T."/>
            <person name="Nguyen N."/>
            <person name="Nicol R."/>
            <person name="Norbu C."/>
            <person name="Norbu N."/>
            <person name="Novod N."/>
            <person name="O'Neill B."/>
            <person name="Osman S."/>
            <person name="Markiewicz E."/>
            <person name="Oyono O.L."/>
            <person name="Patti C."/>
            <person name="Phunkhang P."/>
            <person name="Pierre F."/>
            <person name="Priest M."/>
            <person name="Raghuraman S."/>
            <person name="Rege F."/>
            <person name="Reyes R."/>
            <person name="Rise C."/>
            <person name="Rogov P."/>
            <person name="Ross K."/>
            <person name="Ryan E."/>
            <person name="Settipalli S."/>
            <person name="Shea T."/>
            <person name="Sherpa N."/>
            <person name="Shi L."/>
            <person name="Shih D."/>
            <person name="Sparrow T."/>
            <person name="Spaulding J."/>
            <person name="Stalker J."/>
            <person name="Stange-Thomann N."/>
            <person name="Stavropoulos S."/>
            <person name="Stone C."/>
            <person name="Strader C."/>
            <person name="Tesfaye S."/>
            <person name="Thomson T."/>
            <person name="Thoulutsang Y."/>
            <person name="Thoulutsang D."/>
            <person name="Topham K."/>
            <person name="Topping I."/>
            <person name="Tsamla T."/>
            <person name="Vassiliev H."/>
            <person name="Vo A."/>
            <person name="Wangchuk T."/>
            <person name="Wangdi T."/>
            <person name="Weiand M."/>
            <person name="Wilkinson J."/>
            <person name="Wilson A."/>
            <person name="Yadav S."/>
            <person name="Young G."/>
            <person name="Yu Q."/>
            <person name="Zembek L."/>
            <person name="Zhong D."/>
            <person name="Zimmer A."/>
            <person name="Zwirko Z."/>
            <person name="Jaffe D.B."/>
            <person name="Alvarez P."/>
            <person name="Brockman W."/>
            <person name="Butler J."/>
            <person name="Chin C."/>
            <person name="Gnerre S."/>
            <person name="Grabherr M."/>
            <person name="Kleber M."/>
            <person name="Mauceli E."/>
            <person name="MacCallum I."/>
        </authorList>
    </citation>
    <scope>NUCLEOTIDE SEQUENCE [LARGE SCALE GENOMIC DNA]</scope>
    <source>
        <strain evidence="9">Tucson 14030-0811.24</strain>
    </source>
</reference>
<evidence type="ECO:0000256" key="2">
    <source>
        <dbReference type="ARBA" id="ARBA00022729"/>
    </source>
</evidence>
<dbReference type="GO" id="GO:0008061">
    <property type="term" value="F:chitin binding"/>
    <property type="evidence" value="ECO:0007669"/>
    <property type="project" value="UniProtKB-KW"/>
</dbReference>
<evidence type="ECO:0000313" key="8">
    <source>
        <dbReference type="EMBL" id="EDW72885.1"/>
    </source>
</evidence>
<dbReference type="OrthoDB" id="6020543at2759"/>
<evidence type="ECO:0000256" key="6">
    <source>
        <dbReference type="SAM" id="SignalP"/>
    </source>
</evidence>
<dbReference type="STRING" id="7260.B4MKW0"/>
<feature type="domain" description="Chitin-binding type-2" evidence="7">
    <location>
        <begin position="162"/>
        <end position="219"/>
    </location>
</feature>
<name>B4MKW0_DROWI</name>
<accession>B4MKW0</accession>
<dbReference type="OMA" id="NMSALCL"/>
<dbReference type="AlphaFoldDB" id="B4MKW0"/>
<dbReference type="HOGENOM" id="CLU_045312_0_0_1"/>
<protein>
    <recommendedName>
        <fullName evidence="7">Chitin-binding type-2 domain-containing protein</fullName>
    </recommendedName>
</protein>
<feature type="domain" description="Chitin-binding type-2" evidence="7">
    <location>
        <begin position="32"/>
        <end position="89"/>
    </location>
</feature>
<dbReference type="SUPFAM" id="SSF57625">
    <property type="entry name" value="Invertebrate chitin-binding proteins"/>
    <property type="match status" value="5"/>
</dbReference>
<dbReference type="InterPro" id="IPR002557">
    <property type="entry name" value="Chitin-bd_dom"/>
</dbReference>
<dbReference type="EMBL" id="CH963847">
    <property type="protein sequence ID" value="EDW72885.1"/>
    <property type="molecule type" value="Genomic_DNA"/>
</dbReference>
<evidence type="ECO:0000313" key="9">
    <source>
        <dbReference type="Proteomes" id="UP000007798"/>
    </source>
</evidence>
<dbReference type="PROSITE" id="PS51257">
    <property type="entry name" value="PROKAR_LIPOPROTEIN"/>
    <property type="match status" value="1"/>
</dbReference>
<dbReference type="PhylomeDB" id="B4MKW0"/>
<dbReference type="PROSITE" id="PS50940">
    <property type="entry name" value="CHIT_BIND_II"/>
    <property type="match status" value="4"/>
</dbReference>
<keyword evidence="4" id="KW-1015">Disulfide bond</keyword>